<keyword evidence="3" id="KW-1185">Reference proteome</keyword>
<sequence length="66" mass="7105">MTNADQSRGRAKDLTGRQSGNEDMANRGQSSQGRTQGRTQGKQAAKKGKEAGRQQPGESPRDTFTP</sequence>
<dbReference type="AlphaFoldDB" id="A0A8J3RYM7"/>
<feature type="region of interest" description="Disordered" evidence="1">
    <location>
        <begin position="1"/>
        <end position="66"/>
    </location>
</feature>
<evidence type="ECO:0000256" key="1">
    <source>
        <dbReference type="SAM" id="MobiDB-lite"/>
    </source>
</evidence>
<protein>
    <submittedName>
        <fullName evidence="2">Uncharacterized protein</fullName>
    </submittedName>
</protein>
<gene>
    <name evidence="2" type="ORF">Pro02_21230</name>
</gene>
<comment type="caution">
    <text evidence="2">The sequence shown here is derived from an EMBL/GenBank/DDBJ whole genome shotgun (WGS) entry which is preliminary data.</text>
</comment>
<name>A0A8J3RYM7_PLARO</name>
<organism evidence="2 3">
    <name type="scientific">Planobispora rosea</name>
    <dbReference type="NCBI Taxonomy" id="35762"/>
    <lineage>
        <taxon>Bacteria</taxon>
        <taxon>Bacillati</taxon>
        <taxon>Actinomycetota</taxon>
        <taxon>Actinomycetes</taxon>
        <taxon>Streptosporangiales</taxon>
        <taxon>Streptosporangiaceae</taxon>
        <taxon>Planobispora</taxon>
    </lineage>
</organism>
<dbReference type="EMBL" id="BOOI01000017">
    <property type="protein sequence ID" value="GIH83715.1"/>
    <property type="molecule type" value="Genomic_DNA"/>
</dbReference>
<evidence type="ECO:0000313" key="3">
    <source>
        <dbReference type="Proteomes" id="UP000655044"/>
    </source>
</evidence>
<proteinExistence type="predicted"/>
<feature type="compositionally biased region" description="Low complexity" evidence="1">
    <location>
        <begin position="27"/>
        <end position="43"/>
    </location>
</feature>
<reference evidence="2" key="1">
    <citation type="submission" date="2021-01" db="EMBL/GenBank/DDBJ databases">
        <title>Whole genome shotgun sequence of Planobispora rosea NBRC 15558.</title>
        <authorList>
            <person name="Komaki H."/>
            <person name="Tamura T."/>
        </authorList>
    </citation>
    <scope>NUCLEOTIDE SEQUENCE</scope>
    <source>
        <strain evidence="2">NBRC 15558</strain>
    </source>
</reference>
<dbReference type="Proteomes" id="UP000655044">
    <property type="component" value="Unassembled WGS sequence"/>
</dbReference>
<accession>A0A8J3RYM7</accession>
<dbReference type="RefSeq" id="WP_068922987.1">
    <property type="nucleotide sequence ID" value="NZ_BMQP01000002.1"/>
</dbReference>
<evidence type="ECO:0000313" key="2">
    <source>
        <dbReference type="EMBL" id="GIH83715.1"/>
    </source>
</evidence>